<dbReference type="AlphaFoldDB" id="A0A8R2NT08"/>
<dbReference type="RefSeq" id="XP_029345901.1">
    <property type="nucleotide sequence ID" value="XM_029490041.1"/>
</dbReference>
<keyword evidence="2" id="KW-1185">Reference proteome</keyword>
<reference evidence="2" key="1">
    <citation type="submission" date="2010-06" db="EMBL/GenBank/DDBJ databases">
        <authorList>
            <person name="Jiang H."/>
            <person name="Abraham K."/>
            <person name="Ali S."/>
            <person name="Alsbrooks S.L."/>
            <person name="Anim B.N."/>
            <person name="Anosike U.S."/>
            <person name="Attaway T."/>
            <person name="Bandaranaike D.P."/>
            <person name="Battles P.K."/>
            <person name="Bell S.N."/>
            <person name="Bell A.V."/>
            <person name="Beltran B."/>
            <person name="Bickham C."/>
            <person name="Bustamante Y."/>
            <person name="Caleb T."/>
            <person name="Canada A."/>
            <person name="Cardenas V."/>
            <person name="Carter K."/>
            <person name="Chacko J."/>
            <person name="Chandrabose M.N."/>
            <person name="Chavez D."/>
            <person name="Chavez A."/>
            <person name="Chen L."/>
            <person name="Chu H.-S."/>
            <person name="Claassen K.J."/>
            <person name="Cockrell R."/>
            <person name="Collins M."/>
            <person name="Cooper J.A."/>
            <person name="Cree A."/>
            <person name="Curry S.M."/>
            <person name="Da Y."/>
            <person name="Dao M.D."/>
            <person name="Das B."/>
            <person name="Davila M.-L."/>
            <person name="Davy-Carroll L."/>
            <person name="Denson S."/>
            <person name="Dinh H."/>
            <person name="Ebong V.E."/>
            <person name="Edwards J.R."/>
            <person name="Egan A."/>
            <person name="El-Daye J."/>
            <person name="Escobedo L."/>
            <person name="Fernandez S."/>
            <person name="Fernando P.R."/>
            <person name="Flagg N."/>
            <person name="Forbes L.D."/>
            <person name="Fowler R.G."/>
            <person name="Fu Q."/>
            <person name="Gabisi R.A."/>
            <person name="Ganer J."/>
            <person name="Garbino Pronczuk A."/>
            <person name="Garcia R.M."/>
            <person name="Garner T."/>
            <person name="Garrett T.E."/>
            <person name="Gonzalez D.A."/>
            <person name="Hamid H."/>
            <person name="Hawkins E.S."/>
            <person name="Hirani K."/>
            <person name="Hogues M.E."/>
            <person name="Hollins B."/>
            <person name="Hsiao C.-H."/>
            <person name="Jabil R."/>
            <person name="James M.L."/>
            <person name="Jhangiani S.N."/>
            <person name="Johnson B."/>
            <person name="Johnson Q."/>
            <person name="Joshi V."/>
            <person name="Kalu J.B."/>
            <person name="Kam C."/>
            <person name="Kashfia A."/>
            <person name="Keebler J."/>
            <person name="Kisamo H."/>
            <person name="Kovar C.L."/>
            <person name="Lago L.A."/>
            <person name="Lai C.-Y."/>
            <person name="Laidlaw J."/>
            <person name="Lara F."/>
            <person name="Le T.-K."/>
            <person name="Lee S.L."/>
            <person name="Legall F.H."/>
            <person name="Lemon S.J."/>
            <person name="Lewis L.R."/>
            <person name="Li B."/>
            <person name="Liu Y."/>
            <person name="Liu Y.-S."/>
            <person name="Lopez J."/>
            <person name="Lozado R.J."/>
            <person name="Lu J."/>
            <person name="Madu R.C."/>
            <person name="Maheshwari M."/>
            <person name="Maheshwari R."/>
            <person name="Malloy K."/>
            <person name="Martinez E."/>
            <person name="Mathew T."/>
            <person name="Mercado I.C."/>
            <person name="Mercado C."/>
            <person name="Meyer B."/>
            <person name="Montgomery K."/>
            <person name="Morgan M.B."/>
            <person name="Munidasa M."/>
            <person name="Nazareth L.V."/>
            <person name="Nelson J."/>
            <person name="Ng B.M."/>
            <person name="Nguyen N.B."/>
            <person name="Nguyen P.Q."/>
            <person name="Nguyen T."/>
            <person name="Obregon M."/>
            <person name="Okwuonu G.O."/>
            <person name="Onwere C.G."/>
            <person name="Orozco G."/>
            <person name="Parra A."/>
            <person name="Patel S."/>
            <person name="Patil S."/>
            <person name="Perez A."/>
            <person name="Perez Y."/>
            <person name="Pham C."/>
            <person name="Primus E.L."/>
            <person name="Pu L.-L."/>
            <person name="Puazo M."/>
            <person name="Qin X."/>
            <person name="Quiroz J.B."/>
            <person name="Reese J."/>
            <person name="Richards S."/>
            <person name="Rives C.M."/>
            <person name="Robberts R."/>
            <person name="Ruiz S.J."/>
            <person name="Ruiz M.J."/>
            <person name="Santibanez J."/>
            <person name="Schneider B.W."/>
            <person name="Sisson I."/>
            <person name="Smith M."/>
            <person name="Sodergren E."/>
            <person name="Song X.-Z."/>
            <person name="Song B.B."/>
            <person name="Summersgill H."/>
            <person name="Thelus R."/>
            <person name="Thornton R.D."/>
            <person name="Trejos Z.Y."/>
            <person name="Usmani K."/>
            <person name="Vattathil S."/>
            <person name="Villasana D."/>
            <person name="Walker D.L."/>
            <person name="Wang S."/>
            <person name="Wang K."/>
            <person name="White C.S."/>
            <person name="Williams A.C."/>
            <person name="Williamson J."/>
            <person name="Wilson K."/>
            <person name="Woghiren I.O."/>
            <person name="Woodworth J.R."/>
            <person name="Worley K.C."/>
            <person name="Wright R.A."/>
            <person name="Wu W."/>
            <person name="Young L."/>
            <person name="Zhang L."/>
            <person name="Zhang J."/>
            <person name="Zhu Y."/>
            <person name="Muzny D.M."/>
            <person name="Weinstock G."/>
            <person name="Gibbs R.A."/>
        </authorList>
    </citation>
    <scope>NUCLEOTIDE SEQUENCE [LARGE SCALE GENOMIC DNA]</scope>
    <source>
        <strain evidence="2">LSR1</strain>
    </source>
</reference>
<reference evidence="1" key="2">
    <citation type="submission" date="2022-06" db="UniProtKB">
        <authorList>
            <consortium name="EnsemblMetazoa"/>
        </authorList>
    </citation>
    <scope>IDENTIFICATION</scope>
</reference>
<dbReference type="Proteomes" id="UP000007819">
    <property type="component" value="Chromosome A2"/>
</dbReference>
<evidence type="ECO:0000313" key="2">
    <source>
        <dbReference type="Proteomes" id="UP000007819"/>
    </source>
</evidence>
<proteinExistence type="predicted"/>
<evidence type="ECO:0000313" key="1">
    <source>
        <dbReference type="EnsemblMetazoa" id="XP_029345901.1"/>
    </source>
</evidence>
<dbReference type="GeneID" id="103307799"/>
<protein>
    <submittedName>
        <fullName evidence="1">Uncharacterized protein</fullName>
    </submittedName>
</protein>
<organism evidence="1 2">
    <name type="scientific">Acyrthosiphon pisum</name>
    <name type="common">Pea aphid</name>
    <dbReference type="NCBI Taxonomy" id="7029"/>
    <lineage>
        <taxon>Eukaryota</taxon>
        <taxon>Metazoa</taxon>
        <taxon>Ecdysozoa</taxon>
        <taxon>Arthropoda</taxon>
        <taxon>Hexapoda</taxon>
        <taxon>Insecta</taxon>
        <taxon>Pterygota</taxon>
        <taxon>Neoptera</taxon>
        <taxon>Paraneoptera</taxon>
        <taxon>Hemiptera</taxon>
        <taxon>Sternorrhyncha</taxon>
        <taxon>Aphidomorpha</taxon>
        <taxon>Aphidoidea</taxon>
        <taxon>Aphididae</taxon>
        <taxon>Macrosiphini</taxon>
        <taxon>Acyrthosiphon</taxon>
    </lineage>
</organism>
<dbReference type="EnsemblMetazoa" id="XM_029490041.1">
    <property type="protein sequence ID" value="XP_029345901.1"/>
    <property type="gene ID" value="LOC103307799"/>
</dbReference>
<name>A0A8R2NT08_ACYPI</name>
<dbReference type="OrthoDB" id="6576521at2759"/>
<accession>A0A8R2NT08</accession>
<dbReference type="KEGG" id="api:103307799"/>
<sequence length="107" mass="12737">MEVLDDIESACVMFALYEEHESKKQKPNKVKRRHWVHPLNLKRPENGQFQVTFMTLRSYPEEFMKYYRMSITSFDELILLVGPKLSKQHTGLRVPISPEERLTVTLR</sequence>